<dbReference type="AlphaFoldDB" id="A0A157SWM4"/>
<feature type="domain" description="Phage tail collar" evidence="2">
    <location>
        <begin position="51"/>
        <end position="95"/>
    </location>
</feature>
<keyword evidence="4" id="KW-1185">Reference proteome</keyword>
<gene>
    <name evidence="3" type="ORF">SAMEA3906486_05451</name>
</gene>
<evidence type="ECO:0000313" key="3">
    <source>
        <dbReference type="EMBL" id="SAI74734.1"/>
    </source>
</evidence>
<dbReference type="SUPFAM" id="SSF88874">
    <property type="entry name" value="Receptor-binding domain of short tail fibre protein gp12"/>
    <property type="match status" value="1"/>
</dbReference>
<protein>
    <submittedName>
        <fullName evidence="3">Phage Tail Collar Domain</fullName>
    </submittedName>
</protein>
<dbReference type="OrthoDB" id="8613813at2"/>
<reference evidence="3 4" key="1">
    <citation type="submission" date="2016-04" db="EMBL/GenBank/DDBJ databases">
        <authorList>
            <consortium name="Pathogen Informatics"/>
        </authorList>
    </citation>
    <scope>NUCLEOTIDE SEQUENCE [LARGE SCALE GENOMIC DNA]</scope>
    <source>
        <strain evidence="3 4">H050680373</strain>
    </source>
</reference>
<dbReference type="InterPro" id="IPR037053">
    <property type="entry name" value="Phage_tail_collar_dom_sf"/>
</dbReference>
<name>A0A157SWM4_9BORD</name>
<evidence type="ECO:0000259" key="2">
    <source>
        <dbReference type="Pfam" id="PF07484"/>
    </source>
</evidence>
<dbReference type="STRING" id="288768.SAMEA3906486_05451"/>
<dbReference type="Proteomes" id="UP000076848">
    <property type="component" value="Unassembled WGS sequence"/>
</dbReference>
<feature type="region of interest" description="Disordered" evidence="1">
    <location>
        <begin position="144"/>
        <end position="177"/>
    </location>
</feature>
<sequence>MTPAWLAGSSLALCGPPGWPVGIVIPYAGPLAATDTGAAIDIDQIRAGLSRHGWLYCDGSAYSKQAYWELYGVIGTRFGSNGDTFNVPDLRGRFVRGVDGGAGNDPDAGSRSAKPDSGATGDTVGSWQADAFQGHEHFYISTMESPETAEPPGAPVLVPNPEQPTTGITTDDTHGTPRIASETRAVNLALNYLIRYR</sequence>
<dbReference type="EMBL" id="FKIF01000010">
    <property type="protein sequence ID" value="SAI74734.1"/>
    <property type="molecule type" value="Genomic_DNA"/>
</dbReference>
<feature type="region of interest" description="Disordered" evidence="1">
    <location>
        <begin position="97"/>
        <end position="125"/>
    </location>
</feature>
<evidence type="ECO:0000313" key="4">
    <source>
        <dbReference type="Proteomes" id="UP000076848"/>
    </source>
</evidence>
<dbReference type="Gene3D" id="3.90.1340.10">
    <property type="entry name" value="Phage tail collar domain"/>
    <property type="match status" value="1"/>
</dbReference>
<evidence type="ECO:0000256" key="1">
    <source>
        <dbReference type="SAM" id="MobiDB-lite"/>
    </source>
</evidence>
<dbReference type="Pfam" id="PF07484">
    <property type="entry name" value="Collar"/>
    <property type="match status" value="1"/>
</dbReference>
<organism evidence="3 4">
    <name type="scientific">Bordetella ansorpii</name>
    <dbReference type="NCBI Taxonomy" id="288768"/>
    <lineage>
        <taxon>Bacteria</taxon>
        <taxon>Pseudomonadati</taxon>
        <taxon>Pseudomonadota</taxon>
        <taxon>Betaproteobacteria</taxon>
        <taxon>Burkholderiales</taxon>
        <taxon>Alcaligenaceae</taxon>
        <taxon>Bordetella</taxon>
    </lineage>
</organism>
<dbReference type="RefSeq" id="WP_082853319.1">
    <property type="nucleotide sequence ID" value="NZ_FKIF01000010.1"/>
</dbReference>
<dbReference type="InterPro" id="IPR011083">
    <property type="entry name" value="Phage_tail_collar_dom"/>
</dbReference>
<proteinExistence type="predicted"/>
<accession>A0A157SWM4</accession>